<evidence type="ECO:0000256" key="1">
    <source>
        <dbReference type="SAM" id="Phobius"/>
    </source>
</evidence>
<feature type="transmembrane region" description="Helical" evidence="1">
    <location>
        <begin position="255"/>
        <end position="279"/>
    </location>
</feature>
<reference evidence="2" key="2">
    <citation type="submission" date="2023-05" db="EMBL/GenBank/DDBJ databases">
        <authorList>
            <consortium name="Lawrence Berkeley National Laboratory"/>
            <person name="Steindorff A."/>
            <person name="Hensen N."/>
            <person name="Bonometti L."/>
            <person name="Westerberg I."/>
            <person name="Brannstrom I.O."/>
            <person name="Guillou S."/>
            <person name="Cros-Aarteil S."/>
            <person name="Calhoun S."/>
            <person name="Haridas S."/>
            <person name="Kuo A."/>
            <person name="Mondo S."/>
            <person name="Pangilinan J."/>
            <person name="Riley R."/>
            <person name="Labutti K."/>
            <person name="Andreopoulos B."/>
            <person name="Lipzen A."/>
            <person name="Chen C."/>
            <person name="Yanf M."/>
            <person name="Daum C."/>
            <person name="Ng V."/>
            <person name="Clum A."/>
            <person name="Ohm R."/>
            <person name="Martin F."/>
            <person name="Silar P."/>
            <person name="Natvig D."/>
            <person name="Lalanne C."/>
            <person name="Gautier V."/>
            <person name="Ament-Velasquez S.L."/>
            <person name="Kruys A."/>
            <person name="Hutchinson M.I."/>
            <person name="Powell A.J."/>
            <person name="Barry K."/>
            <person name="Miller A.N."/>
            <person name="Grigoriev I.V."/>
            <person name="Debuchy R."/>
            <person name="Gladieux P."/>
            <person name="Thoren M.H."/>
            <person name="Johannesson H."/>
        </authorList>
    </citation>
    <scope>NUCLEOTIDE SEQUENCE</scope>
    <source>
        <strain evidence="2">PSN293</strain>
    </source>
</reference>
<proteinExistence type="predicted"/>
<keyword evidence="3" id="KW-1185">Reference proteome</keyword>
<dbReference type="EMBL" id="MU858198">
    <property type="protein sequence ID" value="KAK4209665.1"/>
    <property type="molecule type" value="Genomic_DNA"/>
</dbReference>
<feature type="transmembrane region" description="Helical" evidence="1">
    <location>
        <begin position="175"/>
        <end position="195"/>
    </location>
</feature>
<sequence length="319" mass="36428">ISSFARVCSPVPLVNVSHGQIVDWVIYQISQNITISVLLDPTQEHRFQEFCQRLGWEGNPDLSGIGVFAAYMIQAIFTMGFLIAYMSRSLIDRRRRAKSRPPLPAWKRLDKCLGIFWISSLYFSLCIVIASISITYLSKNLEHAVYFSFFGSIFSVGVLGTLWPWYQSRCTHPHLALTGFSVFFIHIAAISATSFSQKPSWETHFELSCFYEILRRSAARYLLLTPILTVSFAVVGWGSCFWYERLVRKQQQPVFARWARGAMSLTSFILLWVCLGYFVQLRTETSNLIGSSYAENEWGFGQILAVIAWIPTCAEFVKV</sequence>
<keyword evidence="1" id="KW-0812">Transmembrane</keyword>
<evidence type="ECO:0000313" key="2">
    <source>
        <dbReference type="EMBL" id="KAK4209665.1"/>
    </source>
</evidence>
<feature type="non-terminal residue" evidence="2">
    <location>
        <position position="319"/>
    </location>
</feature>
<protein>
    <submittedName>
        <fullName evidence="2">Uncharacterized protein</fullName>
    </submittedName>
</protein>
<accession>A0AAN7B690</accession>
<name>A0AAN7B690_9PEZI</name>
<gene>
    <name evidence="2" type="ORF">QBC37DRAFT_263149</name>
</gene>
<reference evidence="2" key="1">
    <citation type="journal article" date="2023" name="Mol. Phylogenet. Evol.">
        <title>Genome-scale phylogeny and comparative genomics of the fungal order Sordariales.</title>
        <authorList>
            <person name="Hensen N."/>
            <person name="Bonometti L."/>
            <person name="Westerberg I."/>
            <person name="Brannstrom I.O."/>
            <person name="Guillou S."/>
            <person name="Cros-Aarteil S."/>
            <person name="Calhoun S."/>
            <person name="Haridas S."/>
            <person name="Kuo A."/>
            <person name="Mondo S."/>
            <person name="Pangilinan J."/>
            <person name="Riley R."/>
            <person name="LaButti K."/>
            <person name="Andreopoulos B."/>
            <person name="Lipzen A."/>
            <person name="Chen C."/>
            <person name="Yan M."/>
            <person name="Daum C."/>
            <person name="Ng V."/>
            <person name="Clum A."/>
            <person name="Steindorff A."/>
            <person name="Ohm R.A."/>
            <person name="Martin F."/>
            <person name="Silar P."/>
            <person name="Natvig D.O."/>
            <person name="Lalanne C."/>
            <person name="Gautier V."/>
            <person name="Ament-Velasquez S.L."/>
            <person name="Kruys A."/>
            <person name="Hutchinson M.I."/>
            <person name="Powell A.J."/>
            <person name="Barry K."/>
            <person name="Miller A.N."/>
            <person name="Grigoriev I.V."/>
            <person name="Debuchy R."/>
            <person name="Gladieux P."/>
            <person name="Hiltunen Thoren M."/>
            <person name="Johannesson H."/>
        </authorList>
    </citation>
    <scope>NUCLEOTIDE SEQUENCE</scope>
    <source>
        <strain evidence="2">PSN293</strain>
    </source>
</reference>
<keyword evidence="1" id="KW-0472">Membrane</keyword>
<keyword evidence="1" id="KW-1133">Transmembrane helix</keyword>
<comment type="caution">
    <text evidence="2">The sequence shown here is derived from an EMBL/GenBank/DDBJ whole genome shotgun (WGS) entry which is preliminary data.</text>
</comment>
<feature type="transmembrane region" description="Helical" evidence="1">
    <location>
        <begin position="299"/>
        <end position="317"/>
    </location>
</feature>
<feature type="transmembrane region" description="Helical" evidence="1">
    <location>
        <begin position="221"/>
        <end position="243"/>
    </location>
</feature>
<dbReference type="Proteomes" id="UP001301769">
    <property type="component" value="Unassembled WGS sequence"/>
</dbReference>
<feature type="non-terminal residue" evidence="2">
    <location>
        <position position="1"/>
    </location>
</feature>
<organism evidence="2 3">
    <name type="scientific">Rhypophila decipiens</name>
    <dbReference type="NCBI Taxonomy" id="261697"/>
    <lineage>
        <taxon>Eukaryota</taxon>
        <taxon>Fungi</taxon>
        <taxon>Dikarya</taxon>
        <taxon>Ascomycota</taxon>
        <taxon>Pezizomycotina</taxon>
        <taxon>Sordariomycetes</taxon>
        <taxon>Sordariomycetidae</taxon>
        <taxon>Sordariales</taxon>
        <taxon>Naviculisporaceae</taxon>
        <taxon>Rhypophila</taxon>
    </lineage>
</organism>
<feature type="transmembrane region" description="Helical" evidence="1">
    <location>
        <begin position="68"/>
        <end position="91"/>
    </location>
</feature>
<feature type="transmembrane region" description="Helical" evidence="1">
    <location>
        <begin position="112"/>
        <end position="137"/>
    </location>
</feature>
<dbReference type="AlphaFoldDB" id="A0AAN7B690"/>
<feature type="transmembrane region" description="Helical" evidence="1">
    <location>
        <begin position="143"/>
        <end position="163"/>
    </location>
</feature>
<evidence type="ECO:0000313" key="3">
    <source>
        <dbReference type="Proteomes" id="UP001301769"/>
    </source>
</evidence>